<organism evidence="1">
    <name type="scientific">hydrothermal vent metagenome</name>
    <dbReference type="NCBI Taxonomy" id="652676"/>
    <lineage>
        <taxon>unclassified sequences</taxon>
        <taxon>metagenomes</taxon>
        <taxon>ecological metagenomes</taxon>
    </lineage>
</organism>
<sequence length="115" mass="12896">MPLNQGKHIMKEIDGVRCSLVEENVPRGRAGFLRGLLAHNGFDVKVEQNNGEEALFTVGVTDKLFNPVVYVYELCLKTPGGKIVTPAYWLQLAPEGINKGEEDFYWNLKAMEKEA</sequence>
<name>A0A3B0TUT6_9ZZZZ</name>
<reference evidence="1" key="1">
    <citation type="submission" date="2018-06" db="EMBL/GenBank/DDBJ databases">
        <authorList>
            <person name="Zhirakovskaya E."/>
        </authorList>
    </citation>
    <scope>NUCLEOTIDE SEQUENCE</scope>
</reference>
<accession>A0A3B0TUT6</accession>
<protein>
    <submittedName>
        <fullName evidence="1">Uncharacterized protein</fullName>
    </submittedName>
</protein>
<gene>
    <name evidence="1" type="ORF">MNBD_BACTEROID01-2847</name>
</gene>
<evidence type="ECO:0000313" key="1">
    <source>
        <dbReference type="EMBL" id="VAW22365.1"/>
    </source>
</evidence>
<proteinExistence type="predicted"/>
<dbReference type="AlphaFoldDB" id="A0A3B0TUT6"/>
<dbReference type="EMBL" id="UOEP01000170">
    <property type="protein sequence ID" value="VAW22365.1"/>
    <property type="molecule type" value="Genomic_DNA"/>
</dbReference>